<feature type="compositionally biased region" description="Basic and acidic residues" evidence="9">
    <location>
        <begin position="3286"/>
        <end position="3298"/>
    </location>
</feature>
<feature type="compositionally biased region" description="Basic and acidic residues" evidence="9">
    <location>
        <begin position="853"/>
        <end position="872"/>
    </location>
</feature>
<feature type="compositionally biased region" description="Polar residues" evidence="9">
    <location>
        <begin position="2146"/>
        <end position="2164"/>
    </location>
</feature>
<feature type="region of interest" description="Disordered" evidence="9">
    <location>
        <begin position="500"/>
        <end position="659"/>
    </location>
</feature>
<gene>
    <name evidence="13" type="primary">LOC115209531</name>
</gene>
<evidence type="ECO:0000259" key="11">
    <source>
        <dbReference type="PROSITE" id="PS51321"/>
    </source>
</evidence>
<dbReference type="Pfam" id="PF07533">
    <property type="entry name" value="BRK"/>
    <property type="match status" value="1"/>
</dbReference>
<dbReference type="InterPro" id="IPR012921">
    <property type="entry name" value="SPOC_C"/>
</dbReference>
<feature type="compositionally biased region" description="Polar residues" evidence="9">
    <location>
        <begin position="1381"/>
        <end position="1399"/>
    </location>
</feature>
<evidence type="ECO:0000256" key="4">
    <source>
        <dbReference type="ARBA" id="ARBA00022833"/>
    </source>
</evidence>
<dbReference type="GO" id="GO:0006351">
    <property type="term" value="P:DNA-templated transcription"/>
    <property type="evidence" value="ECO:0007669"/>
    <property type="project" value="InterPro"/>
</dbReference>
<feature type="compositionally biased region" description="Basic and acidic residues" evidence="9">
    <location>
        <begin position="1563"/>
        <end position="1655"/>
    </location>
</feature>
<feature type="compositionally biased region" description="Pro residues" evidence="9">
    <location>
        <begin position="3956"/>
        <end position="3978"/>
    </location>
</feature>
<feature type="compositionally biased region" description="Low complexity" evidence="9">
    <location>
        <begin position="3172"/>
        <end position="3183"/>
    </location>
</feature>
<dbReference type="PROSITE" id="PS51321">
    <property type="entry name" value="TFIIS_CENTRAL"/>
    <property type="match status" value="1"/>
</dbReference>
<organism evidence="12 13">
    <name type="scientific">Octopus sinensis</name>
    <name type="common">East Asian common octopus</name>
    <dbReference type="NCBI Taxonomy" id="2607531"/>
    <lineage>
        <taxon>Eukaryota</taxon>
        <taxon>Metazoa</taxon>
        <taxon>Spiralia</taxon>
        <taxon>Lophotrochozoa</taxon>
        <taxon>Mollusca</taxon>
        <taxon>Cephalopoda</taxon>
        <taxon>Coleoidea</taxon>
        <taxon>Octopodiformes</taxon>
        <taxon>Octopoda</taxon>
        <taxon>Incirrata</taxon>
        <taxon>Octopodidae</taxon>
        <taxon>Octopus</taxon>
    </lineage>
</organism>
<feature type="region of interest" description="Disordered" evidence="9">
    <location>
        <begin position="3702"/>
        <end position="3832"/>
    </location>
</feature>
<sequence length="4073" mass="440255">MKRVLKTGPPFYSRQFFNMSCNSSSLGEISGEKPSTATLQAISVPHSTADGSIGTEGISWSLDAILPAVHGTEEKNPFLEHLHQFDQVLSCDDVKEALQQTRVPSLGLDGSGAMSAVVYAIDDGRSNVDTNLILFSQHQSNIGIADGDLGYGEEAGNKPNNDSPAAAVGSVNSNSNNNNDDSHSATNKVELFADDQSMNLQHLDALSGHTSPEINQIYDPCISSSRDDFRGLASVAVTDHAYAIPANREPRDPSYPLMSSKSVQTPFEQSDYEQLCISNQEEEDASTNLSDVAAVQSSPVKENDIDDDTNNKPKRRQPQQQQKKSSPVVTPTNIRRSTRISEAEQREMAEKIRQENRQKEKEAQEAMKKQSEEVSRVEQQQSEVAEVLGDAEASSVVVTKPDAVMDLVQPLITSTPVKSDQLNTSLDTITTSTSNTTSTPTAATAITTGITSIITTTATTTTATITDTTAATRGRSRTPRNKAKILNKDTPVGVGRVAVAKGGSAKGKTTAVAGRGRARGKAVGSSTSRKKKGDSTTVDNESNGEVIDDSVTDLASDSEKDMSVVSKAESTSNSEQANKSVCETASRPVRKRMKKVIRDIPLQKEVSKKSGKASVKGKNNTGKNSVKGKKNIGKKTVSTPTNRSVNIAESSESSDDTSLNLSSIVSASADLLSVSGQISENSMLLSQTNSSADGSLQSPASSALCNLLQPPDKDGAQTVSDLSDSFPLAKLQKGMSPISKTGSSVDKLEPTASEKSTVPKTPRGSRRPAISQTKSKKKKEVQKADDSEIILKGLSVSQQEETAKEDDEKDGETAKENIDDSKDANVSGKEPTEESDKGIPLMKSGRPKRQARIRKEEREKAAKASELEEREKKKLKRKRKLPVKDVNSSVEVDKTTENEEEDEEEEEEEEDEEEVPLFRLKKMQNSADVKAASSEVPVTPAKKLTKKEKKAAALQAKAEQEELARLEEEKARLAAEEKARAEQKARAEKEAKKRRKQRKSEESLDKTMIDLFKPDGVIVHESSKKENETDIQADAVSQTLPEKSSVSTATPSSLQSSNSAAKTVSFSSSELQSKVSTTGNKTAIAPSKPVHSSPSHHKPSVVSYSVNSSQTDSEKMSSDNGKDIPSSIDDKTAPSSSMDSVASMTVDVADKFVSVNFDHTEEPVRAETSLDEPAPEKQIRSKADSVQSASTETQSATSVKMEAETTMSNDAFTEDIDNKSLAVSIGCQADEDSEYEYVSCTEEMEDDRHLQPRLQGKTCTICNMVQDNQYLVDCDICRKSFHGHCAELTLEDMQRILQDGEKFVCDNCPLEGTTLPVTTEPAKEESTTSEAAVPVQVDASVSDKSTAVVKSKEDNSESTKKTKNKKSVSSEPNVSKAASKESVNNSDVTTTPKKLLTSSAKKEKLTAASNEATHKKEALTHITTPVTTSKPTSVSSTKSAPVSTAKSTPTSTTKSTPVSTTKTTTVPTAKTTPVPTTKTPAVPAAKITPVSTTKPTTKTTPVSTTKTPVSSTVTTPVATTKTTSISTTDTTPISTTNTTSVSTTNTTSVSTTNTTPVSISKKAPSESKIPRKSSRDGDTEKEKQKTPVSKDNKRKLSTEHYESKDAKDRQNSKERAEVSSKERRYKDRKDYSRDKYKSSSKERDRRDSKDKDKDYANNSPSTKSFGNLTPRKPEVSSAQVSSSTGTENEKKTSPTSDSAKKKKLLHFKDMDLKKRTFQQCIGAGCKKDARTGSVYCSDECIVRHAQESLALLKNERHFQQTGQKPSEKSINPQPTPQLLPSLKKESNSKVVVLERKSGRILTGPTAPTESVLREWLTEHPTFEVLQPSQGLHKTPPFYGKDKDKRQPQPEKKISTEPKKKEPEPKQGNQVPKGPDDVRLNVKKSLHEALSNRAREANDINHHNSSIRNLVINIEEELHRLYNDSGQKYKARYRSLIFNIKDSNNKGLFRKILNKQIKPYRLVRMTADELASPELSQWRQKEVKHTLEMIEQREVEAIQDAAKCHVVKKTHKGEVDVAGEDLSTLETSIIHYQAKPVPVEKVKVDQKVDIVGDLVTDTTDCHRKHLFDLNCKICTGKIPPPSDEPLAKKAKKEALAPSTSSSPGILDKNQRKPAIPKIEKTTPKTITKVQEDTFKDDEVKTIMETIRSVTQSETTSESKASNSPRPSAMKSSSNSRNVTVRSPDSVLQSGLEKKVKFSPSSPLVWKGFIHMQDLVKFMTTAYRLSGPTEHLELQDTVHVCGRIAPELIWDYLNRIKQTGSRDICVLRFLPGTFDEKNAYVMLYSYLNSRGRCGVVGNNSRHIKDMYIVPLASHSKIPAVLLPFDEPGLEDNRPHMLLGVIVRQKVCKRPGEQLAANAGQAVMLSEAELQTKRLKYDPTLPSTTVNIPKIESSAASQPVRYDPFQPATLPKYTPSPTLQDTPADLQSSGSTSLTSGKETKYYNPVPVKEQFYTPSLVLSSSKNDRLKQPSPSPVDSSTSDSPENVSSCINDPIVKAYGKLNSDSELNSSTPTEDLSTAPYSPTQYEPTQTSFLDSHEDKISGGVGSADQDSDELDNEKPYDPEECDFDAEDDSPPPPPPPPPPPLSAAVGSNSLKNQTSSTVSTTTITTTAASTVEDLFNKIKKSTLPSSLAAASTSGQQNKPEVKDLLGEFTQRIADKKPESTAPKPAAGSLPTALQNLFSQVSRSTLSANQLQSSGSTPKATNAAANVLLPIKLAAGGNSVLSNLVTSSMSQPSGTYSNSSNSSMGLASEPVNTNNGALNLLSLTTTSSIQPTPSPLASVASSLPKDQALSSLVQSSPISVAGWSKIAETLASLAKVHSVNLPAQNKAAGLHSNSTTGSITAITPTTTTTTVNSYTSLPSTPTIDTAITTSTAIHSTTTTTATTTNNSGLTQSSFSAFSLGGNRSNLSGSQKTISQYEKFDSTSSQLINIEKKPENATSKTSETNKGASVRIAFSTGPKHPLVPHAVFKEEEKPKLTTLMSEPKIPGLGLDEEDEIVTASNQALKETAFLSRAKFETLTTLTKTDTFLSSGVKSDSFLSSGLNPDSFINKWKEVENKIESVNVSGKSENDEKVQPEPSKAAEVVLDSMKIQSSESIVDNQKNETPQYEVSNAVKSKFENNKESVKNRSSEGHQEPPARSRESHHDSKSRPSSDSSKDSRRQSDSDRKRSHYSDSSSSKSSSSRYSERSERHGYSRHSRSRDYSDKRDRDYRKDYSNTESRSRDRDYDRDRDRDRDRDYEHSSSRSRDRSRDRKDYRRSSSSKGDERSSSKKNSEKGDKFVSTASEESNRYGDVDERKKMYSTTPAYPEAGSRFSADKKDMASFHSGAKQFKDADGKSESKDYKAISFMSQDQDLRKGLSGVPNTSIPAVAQPIPTLTSNIHEEFPRDVDHRKHSLSWQGAYEPNNKDATEESNASFWSSHGDVDYRTQNSSVIAASRTAAHPPVLPSGNLAGWGSHSVPGQPTASAPSSFQPISTVLHQRSVNAKPGNLMETGNQADQDMRKQSRPGIPPKIEVILPRPTAKDFFGSVESESGDSVAQPPSLFEVDSSIHSRTSAPFKSHGNSNESLGSLHPVMSKWSTTQEKLVPPGLASPLDVDDRPNAYRTANTAVSPAGQGLPGDSLSSSQLLKVPPVDSSHTQEAVFYTTAATSHSELTPNSSGGTTTSAAPQETRPLMSVANSSSVIDPDSLSSVCKGQIPLPYCTPNPTSSHQGYAPPPPPPPQHMQPAVEISSDRLQQSVQWEGCTSTSSIALSEHSAPPPPQQQQPPPQPQAKLQQHITGRTEHEVSNNSLLKSHHQLQQTWSQVDSSKQPQLPPPPPPPPHQQPSVVSVGQYYEHASYSDVSPVTVASNISFSSTPPPPPPPLSSSSSSTPSSTTTVASGGTPGSLPPPPPPPPSQTPIIPPVGQSSVRPGLGGQYTQLRERGGGYGGESAVSGGSPSQPPPPPSSLHRGSRFLNSPPPPPPMQSAPSQPQPLQPPIPGSGGSSSSSSSSPYNMPPRTDFPTGKLPGQRGFAGGPRQGFQPPRTNFNAGPHGSVGGNGGGSNNNNNNSSSVPREEQGSGSGQYSHHRGVSRFN</sequence>
<dbReference type="InterPro" id="IPR001965">
    <property type="entry name" value="Znf_PHD"/>
</dbReference>
<feature type="compositionally biased region" description="Basic and acidic residues" evidence="9">
    <location>
        <begin position="811"/>
        <end position="823"/>
    </location>
</feature>
<feature type="compositionally biased region" description="Polar residues" evidence="9">
    <location>
        <begin position="3458"/>
        <end position="3469"/>
    </location>
</feature>
<dbReference type="SUPFAM" id="SSF57903">
    <property type="entry name" value="FYVE/PHD zinc finger"/>
    <property type="match status" value="1"/>
</dbReference>
<keyword evidence="4" id="KW-0862">Zinc</keyword>
<feature type="region of interest" description="Disordered" evidence="9">
    <location>
        <begin position="3647"/>
        <end position="3688"/>
    </location>
</feature>
<dbReference type="SMART" id="SM00249">
    <property type="entry name" value="PHD"/>
    <property type="match status" value="1"/>
</dbReference>
<feature type="region of interest" description="Disordered" evidence="9">
    <location>
        <begin position="3485"/>
        <end position="3512"/>
    </location>
</feature>
<evidence type="ECO:0000256" key="2">
    <source>
        <dbReference type="ARBA" id="ARBA00022723"/>
    </source>
</evidence>
<evidence type="ECO:0000256" key="5">
    <source>
        <dbReference type="ARBA" id="ARBA00023015"/>
    </source>
</evidence>
<feature type="compositionally biased region" description="Pro residues" evidence="9">
    <location>
        <begin position="3713"/>
        <end position="3722"/>
    </location>
</feature>
<dbReference type="SMART" id="SM00592">
    <property type="entry name" value="BRK"/>
    <property type="match status" value="1"/>
</dbReference>
<feature type="compositionally biased region" description="Low complexity" evidence="9">
    <location>
        <begin position="163"/>
        <end position="179"/>
    </location>
</feature>
<feature type="region of interest" description="Disordered" evidence="9">
    <location>
        <begin position="2499"/>
        <end position="2604"/>
    </location>
</feature>
<feature type="region of interest" description="Disordered" evidence="9">
    <location>
        <begin position="1314"/>
        <end position="1706"/>
    </location>
</feature>
<dbReference type="Proteomes" id="UP000515154">
    <property type="component" value="Linkage group LG3"/>
</dbReference>
<feature type="compositionally biased region" description="Polar residues" evidence="9">
    <location>
        <begin position="2499"/>
        <end position="2531"/>
    </location>
</feature>
<dbReference type="InterPro" id="IPR036575">
    <property type="entry name" value="TFIIS_cen_dom_sf"/>
</dbReference>
<feature type="compositionally biased region" description="Low complexity" evidence="9">
    <location>
        <begin position="4042"/>
        <end position="4051"/>
    </location>
</feature>
<feature type="compositionally biased region" description="Basic residues" evidence="9">
    <location>
        <begin position="4064"/>
        <end position="4073"/>
    </location>
</feature>
<dbReference type="InterPro" id="IPR019787">
    <property type="entry name" value="Znf_PHD-finger"/>
</dbReference>
<feature type="compositionally biased region" description="Acidic residues" evidence="9">
    <location>
        <begin position="2560"/>
        <end position="2571"/>
    </location>
</feature>
<protein>
    <submittedName>
        <fullName evidence="13">Platelet binding protein GspB isoform X1</fullName>
    </submittedName>
</protein>
<feature type="compositionally biased region" description="Pro residues" evidence="9">
    <location>
        <begin position="3885"/>
        <end position="3901"/>
    </location>
</feature>
<dbReference type="Pfam" id="PF07500">
    <property type="entry name" value="TFIIS_M"/>
    <property type="match status" value="1"/>
</dbReference>
<feature type="region of interest" description="Disordered" evidence="9">
    <location>
        <begin position="1757"/>
        <end position="1783"/>
    </location>
</feature>
<feature type="region of interest" description="Disordered" evidence="9">
    <location>
        <begin position="974"/>
        <end position="1141"/>
    </location>
</feature>
<dbReference type="CDD" id="cd21541">
    <property type="entry name" value="SPOC_PHF3-like"/>
    <property type="match status" value="1"/>
</dbReference>
<evidence type="ECO:0000256" key="6">
    <source>
        <dbReference type="ARBA" id="ARBA00023163"/>
    </source>
</evidence>
<dbReference type="RefSeq" id="XP_036356977.1">
    <property type="nucleotide sequence ID" value="XM_036501084.1"/>
</dbReference>
<feature type="compositionally biased region" description="Polar residues" evidence="9">
    <location>
        <begin position="257"/>
        <end position="268"/>
    </location>
</feature>
<feature type="compositionally biased region" description="Pro residues" evidence="9">
    <location>
        <begin position="3756"/>
        <end position="3769"/>
    </location>
</feature>
<keyword evidence="12" id="KW-1185">Reference proteome</keyword>
<dbReference type="InterPro" id="IPR011011">
    <property type="entry name" value="Znf_FYVE_PHD"/>
</dbReference>
<dbReference type="PANTHER" id="PTHR11477">
    <property type="entry name" value="TRANSCRIPTION FACTOR S-II ZINC FINGER DOMAIN-CONTAINING PROTEIN"/>
    <property type="match status" value="1"/>
</dbReference>
<feature type="region of interest" description="Disordered" evidence="9">
    <location>
        <begin position="1823"/>
        <end position="1878"/>
    </location>
</feature>
<feature type="compositionally biased region" description="Basic and acidic residues" evidence="9">
    <location>
        <begin position="596"/>
        <end position="608"/>
    </location>
</feature>
<feature type="region of interest" description="Disordered" evidence="9">
    <location>
        <begin position="3446"/>
        <end position="3469"/>
    </location>
</feature>
<dbReference type="Pfam" id="PF00628">
    <property type="entry name" value="PHD"/>
    <property type="match status" value="1"/>
</dbReference>
<accession>A0A7E6EQB2</accession>
<feature type="compositionally biased region" description="Polar residues" evidence="9">
    <location>
        <begin position="1656"/>
        <end position="1667"/>
    </location>
</feature>
<feature type="region of interest" description="Disordered" evidence="9">
    <location>
        <begin position="153"/>
        <end position="184"/>
    </location>
</feature>
<feature type="compositionally biased region" description="Polar residues" evidence="9">
    <location>
        <begin position="1759"/>
        <end position="1778"/>
    </location>
</feature>
<keyword evidence="5" id="KW-0805">Transcription regulation</keyword>
<dbReference type="SMART" id="SM00510">
    <property type="entry name" value="TFS2M"/>
    <property type="match status" value="1"/>
</dbReference>
<feature type="compositionally biased region" description="Polar residues" evidence="9">
    <location>
        <begin position="325"/>
        <end position="335"/>
    </location>
</feature>
<feature type="domain" description="TFIIS central" evidence="11">
    <location>
        <begin position="1877"/>
        <end position="1997"/>
    </location>
</feature>
<feature type="compositionally biased region" description="Low complexity" evidence="9">
    <location>
        <begin position="1423"/>
        <end position="1560"/>
    </location>
</feature>
<feature type="compositionally biased region" description="Polar residues" evidence="9">
    <location>
        <begin position="3094"/>
        <end position="3113"/>
    </location>
</feature>
<feature type="compositionally biased region" description="Basic and acidic residues" evidence="9">
    <location>
        <begin position="974"/>
        <end position="991"/>
    </location>
</feature>
<feature type="compositionally biased region" description="Polar residues" evidence="9">
    <location>
        <begin position="1676"/>
        <end position="1686"/>
    </location>
</feature>
<feature type="compositionally biased region" description="Basic and acidic residues" evidence="9">
    <location>
        <begin position="999"/>
        <end position="1008"/>
    </location>
</feature>
<evidence type="ECO:0000259" key="10">
    <source>
        <dbReference type="PROSITE" id="PS50016"/>
    </source>
</evidence>
<feature type="compositionally biased region" description="Basic and acidic residues" evidence="9">
    <location>
        <begin position="3115"/>
        <end position="3166"/>
    </location>
</feature>
<feature type="compositionally biased region" description="Low complexity" evidence="9">
    <location>
        <begin position="3864"/>
        <end position="3880"/>
    </location>
</feature>
<keyword evidence="6" id="KW-0804">Transcription</keyword>
<feature type="region of interest" description="Disordered" evidence="9">
    <location>
        <begin position="245"/>
        <end position="378"/>
    </location>
</feature>
<evidence type="ECO:0000256" key="8">
    <source>
        <dbReference type="PROSITE-ProRule" id="PRU00146"/>
    </source>
</evidence>
<dbReference type="Gene3D" id="1.10.472.30">
    <property type="entry name" value="Transcription elongation factor S-II, central domain"/>
    <property type="match status" value="1"/>
</dbReference>
<feature type="region of interest" description="Disordered" evidence="9">
    <location>
        <begin position="2729"/>
        <end position="2749"/>
    </location>
</feature>
<proteinExistence type="predicted"/>
<feature type="region of interest" description="Disordered" evidence="9">
    <location>
        <begin position="3848"/>
        <end position="4073"/>
    </location>
</feature>
<feature type="compositionally biased region" description="Basic and acidic residues" evidence="9">
    <location>
        <begin position="3199"/>
        <end position="3278"/>
    </location>
</feature>
<dbReference type="InterPro" id="IPR006576">
    <property type="entry name" value="BRK_domain"/>
</dbReference>
<feature type="compositionally biased region" description="Basic and acidic residues" evidence="9">
    <location>
        <begin position="1350"/>
        <end position="1360"/>
    </location>
</feature>
<feature type="compositionally biased region" description="Low complexity" evidence="9">
    <location>
        <begin position="2170"/>
        <end position="2181"/>
    </location>
</feature>
<feature type="region of interest" description="Disordered" evidence="9">
    <location>
        <begin position="2457"/>
        <end position="2486"/>
    </location>
</feature>
<feature type="region of interest" description="Disordered" evidence="9">
    <location>
        <begin position="2077"/>
        <end position="2125"/>
    </location>
</feature>
<feature type="compositionally biased region" description="Gly residues" evidence="9">
    <location>
        <begin position="4032"/>
        <end position="4041"/>
    </location>
</feature>
<feature type="region of interest" description="Disordered" evidence="9">
    <location>
        <begin position="2376"/>
        <end position="2439"/>
    </location>
</feature>
<feature type="region of interest" description="Disordered" evidence="9">
    <location>
        <begin position="732"/>
        <end position="946"/>
    </location>
</feature>
<dbReference type="Pfam" id="PF07744">
    <property type="entry name" value="SPOC"/>
    <property type="match status" value="1"/>
</dbReference>
<evidence type="ECO:0000313" key="13">
    <source>
        <dbReference type="RefSeq" id="XP_036356977.1"/>
    </source>
</evidence>
<feature type="compositionally biased region" description="Low complexity" evidence="9">
    <location>
        <begin position="1185"/>
        <end position="1199"/>
    </location>
</feature>
<feature type="compositionally biased region" description="Polar residues" evidence="9">
    <location>
        <begin position="3647"/>
        <end position="3667"/>
    </location>
</feature>
<feature type="compositionally biased region" description="Low complexity" evidence="9">
    <location>
        <begin position="2423"/>
        <end position="2434"/>
    </location>
</feature>
<feature type="region of interest" description="Disordered" evidence="9">
    <location>
        <begin position="1163"/>
        <end position="1203"/>
    </location>
</feature>
<evidence type="ECO:0000256" key="7">
    <source>
        <dbReference type="ARBA" id="ARBA00023242"/>
    </source>
</evidence>
<feature type="compositionally biased region" description="Pro residues" evidence="9">
    <location>
        <begin position="3811"/>
        <end position="3822"/>
    </location>
</feature>
<feature type="domain" description="PHD-type" evidence="10">
    <location>
        <begin position="1256"/>
        <end position="1311"/>
    </location>
</feature>
<feature type="region of interest" description="Disordered" evidence="9">
    <location>
        <begin position="3094"/>
        <end position="3317"/>
    </location>
</feature>
<dbReference type="InterPro" id="IPR037259">
    <property type="entry name" value="BRK_sf"/>
</dbReference>
<dbReference type="Gene3D" id="3.30.40.10">
    <property type="entry name" value="Zinc/RING finger domain, C3HC4 (zinc finger)"/>
    <property type="match status" value="1"/>
</dbReference>
<keyword evidence="3 8" id="KW-0863">Zinc-finger</keyword>
<feature type="compositionally biased region" description="Polar residues" evidence="9">
    <location>
        <begin position="286"/>
        <end position="300"/>
    </location>
</feature>
<evidence type="ECO:0000313" key="12">
    <source>
        <dbReference type="Proteomes" id="UP000515154"/>
    </source>
</evidence>
<feature type="compositionally biased region" description="Polar residues" evidence="9">
    <location>
        <begin position="636"/>
        <end position="659"/>
    </location>
</feature>
<comment type="subcellular location">
    <subcellularLocation>
        <location evidence="1">Nucleus</location>
    </subcellularLocation>
</comment>
<reference evidence="13" key="1">
    <citation type="submission" date="2025-08" db="UniProtKB">
        <authorList>
            <consortium name="RefSeq"/>
        </authorList>
    </citation>
    <scope>IDENTIFICATION</scope>
</reference>
<feature type="compositionally biased region" description="Basic and acidic residues" evidence="9">
    <location>
        <begin position="1174"/>
        <end position="1183"/>
    </location>
</feature>
<evidence type="ECO:0000256" key="9">
    <source>
        <dbReference type="SAM" id="MobiDB-lite"/>
    </source>
</evidence>
<feature type="compositionally biased region" description="Polar residues" evidence="9">
    <location>
        <begin position="3786"/>
        <end position="3808"/>
    </location>
</feature>
<dbReference type="PROSITE" id="PS50016">
    <property type="entry name" value="ZF_PHD_2"/>
    <property type="match status" value="1"/>
</dbReference>
<feature type="compositionally biased region" description="Polar residues" evidence="9">
    <location>
        <begin position="1035"/>
        <end position="1081"/>
    </location>
</feature>
<dbReference type="Gene3D" id="3.40.5.120">
    <property type="match status" value="1"/>
</dbReference>
<keyword evidence="7" id="KW-0539">Nucleus</keyword>
<dbReference type="InterPro" id="IPR019786">
    <property type="entry name" value="Zinc_finger_PHD-type_CS"/>
</dbReference>
<feature type="compositionally biased region" description="Basic and acidic residues" evidence="9">
    <location>
        <begin position="339"/>
        <end position="376"/>
    </location>
</feature>
<feature type="compositionally biased region" description="Low complexity" evidence="9">
    <location>
        <begin position="500"/>
        <end position="515"/>
    </location>
</feature>
<dbReference type="SUPFAM" id="SSF46942">
    <property type="entry name" value="Elongation factor TFIIS domain 2"/>
    <property type="match status" value="1"/>
</dbReference>
<name>A0A7E6EQB2_9MOLL</name>
<feature type="compositionally biased region" description="Low complexity" evidence="9">
    <location>
        <begin position="3679"/>
        <end position="3688"/>
    </location>
</feature>
<evidence type="ECO:0000256" key="1">
    <source>
        <dbReference type="ARBA" id="ARBA00004123"/>
    </source>
</evidence>
<feature type="compositionally biased region" description="Pro residues" evidence="9">
    <location>
        <begin position="2572"/>
        <end position="2583"/>
    </location>
</feature>
<feature type="compositionally biased region" description="Polar residues" evidence="9">
    <location>
        <begin position="568"/>
        <end position="583"/>
    </location>
</feature>
<feature type="compositionally biased region" description="Low complexity" evidence="9">
    <location>
        <begin position="2471"/>
        <end position="2480"/>
    </location>
</feature>
<dbReference type="PROSITE" id="PS01359">
    <property type="entry name" value="ZF_PHD_1"/>
    <property type="match status" value="1"/>
</dbReference>
<feature type="region of interest" description="Disordered" evidence="9">
    <location>
        <begin position="2146"/>
        <end position="2184"/>
    </location>
</feature>
<dbReference type="SUPFAM" id="SSF160481">
    <property type="entry name" value="BRK domain-like"/>
    <property type="match status" value="1"/>
</dbReference>
<feature type="compositionally biased region" description="Polar residues" evidence="9">
    <location>
        <begin position="3732"/>
        <end position="3750"/>
    </location>
</feature>
<dbReference type="InterPro" id="IPR003618">
    <property type="entry name" value="TFIIS_cen_dom"/>
</dbReference>
<evidence type="ECO:0000256" key="3">
    <source>
        <dbReference type="ARBA" id="ARBA00022771"/>
    </source>
</evidence>
<feature type="compositionally biased region" description="Acidic residues" evidence="9">
    <location>
        <begin position="898"/>
        <end position="915"/>
    </location>
</feature>
<dbReference type="GO" id="GO:0005634">
    <property type="term" value="C:nucleus"/>
    <property type="evidence" value="ECO:0007669"/>
    <property type="project" value="UniProtKB-SubCell"/>
</dbReference>
<feature type="compositionally biased region" description="Basic and acidic residues" evidence="9">
    <location>
        <begin position="1839"/>
        <end position="1864"/>
    </location>
</feature>
<dbReference type="InterPro" id="IPR013083">
    <property type="entry name" value="Znf_RING/FYVE/PHD"/>
</dbReference>
<dbReference type="PANTHER" id="PTHR11477:SF51">
    <property type="entry name" value="PROTEIN PARTNER OF SNF, ISOFORM B"/>
    <property type="match status" value="1"/>
</dbReference>
<dbReference type="GO" id="GO:0008270">
    <property type="term" value="F:zinc ion binding"/>
    <property type="evidence" value="ECO:0007669"/>
    <property type="project" value="UniProtKB-KW"/>
</dbReference>
<feature type="compositionally biased region" description="Basic and acidic residues" evidence="9">
    <location>
        <begin position="1112"/>
        <end position="1132"/>
    </location>
</feature>
<keyword evidence="2" id="KW-0479">Metal-binding</keyword>